<protein>
    <recommendedName>
        <fullName evidence="4">ADP-L-glycero-D-manno-heptose-6-epimerase</fullName>
        <ecNumber evidence="4">5.1.3.20</ecNumber>
    </recommendedName>
    <alternativeName>
        <fullName evidence="4">ADP-L-glycero-beta-D-manno-heptose-6-epimerase</fullName>
        <shortName evidence="4">ADP-glyceromanno-heptose 6-epimerase</shortName>
        <shortName evidence="4">ADP-hep 6-epimerase</shortName>
        <shortName evidence="4">AGME</shortName>
    </alternativeName>
</protein>
<evidence type="ECO:0000313" key="6">
    <source>
        <dbReference type="Proteomes" id="UP000287394"/>
    </source>
</evidence>
<feature type="active site" description="Proton acceptor" evidence="4">
    <location>
        <position position="141"/>
    </location>
</feature>
<keyword evidence="1 4" id="KW-0521">NADP</keyword>
<dbReference type="NCBIfam" id="TIGR02197">
    <property type="entry name" value="heptose_epim"/>
    <property type="match status" value="1"/>
</dbReference>
<feature type="binding site" evidence="4">
    <location>
        <begin position="31"/>
        <end position="32"/>
    </location>
    <ligand>
        <name>NADP(+)</name>
        <dbReference type="ChEBI" id="CHEBI:58349"/>
    </ligand>
</feature>
<feature type="binding site" evidence="4">
    <location>
        <position position="169"/>
    </location>
    <ligand>
        <name>NADP(+)</name>
        <dbReference type="ChEBI" id="CHEBI:58349"/>
    </ligand>
</feature>
<dbReference type="SUPFAM" id="SSF51735">
    <property type="entry name" value="NAD(P)-binding Rossmann-fold domains"/>
    <property type="match status" value="1"/>
</dbReference>
<feature type="binding site" evidence="4">
    <location>
        <position position="186"/>
    </location>
    <ligand>
        <name>substrate</name>
    </ligand>
</feature>
<feature type="binding site" evidence="4">
    <location>
        <begin position="200"/>
        <end position="203"/>
    </location>
    <ligand>
        <name>substrate</name>
    </ligand>
</feature>
<proteinExistence type="inferred from homology"/>
<feature type="active site" description="Proton acceptor" evidence="4">
    <location>
        <position position="177"/>
    </location>
</feature>
<comment type="subunit">
    <text evidence="4">Homopentamer.</text>
</comment>
<dbReference type="InterPro" id="IPR036291">
    <property type="entry name" value="NAD(P)-bd_dom_sf"/>
</dbReference>
<evidence type="ECO:0000256" key="1">
    <source>
        <dbReference type="ARBA" id="ARBA00022857"/>
    </source>
</evidence>
<dbReference type="Proteomes" id="UP000287394">
    <property type="component" value="Chromosome"/>
</dbReference>
<feature type="binding site" evidence="4">
    <location>
        <position position="279"/>
    </location>
    <ligand>
        <name>substrate</name>
    </ligand>
</feature>
<evidence type="ECO:0000313" key="5">
    <source>
        <dbReference type="EMBL" id="BDI31058.1"/>
    </source>
</evidence>
<dbReference type="CDD" id="cd05248">
    <property type="entry name" value="ADP_GME_SDR_e"/>
    <property type="match status" value="1"/>
</dbReference>
<feature type="binding site" evidence="4">
    <location>
        <position position="168"/>
    </location>
    <ligand>
        <name>substrate</name>
    </ligand>
</feature>
<accession>A0A402CSJ5</accession>
<dbReference type="PANTHER" id="PTHR43103">
    <property type="entry name" value="NUCLEOSIDE-DIPHOSPHATE-SUGAR EPIMERASE"/>
    <property type="match status" value="1"/>
</dbReference>
<dbReference type="InterPro" id="IPR011912">
    <property type="entry name" value="Heptose_epim"/>
</dbReference>
<comment type="function">
    <text evidence="4">Catalyzes the interconversion between ADP-D-glycero-beta-D-manno-heptose and ADP-L-glycero-beta-D-manno-heptose via an epimerization at carbon 6 of the heptose.</text>
</comment>
<dbReference type="RefSeq" id="WP_119320369.1">
    <property type="nucleotide sequence ID" value="NZ_AP025739.1"/>
</dbReference>
<evidence type="ECO:0000256" key="3">
    <source>
        <dbReference type="ARBA" id="ARBA00023277"/>
    </source>
</evidence>
<dbReference type="InterPro" id="IPR001509">
    <property type="entry name" value="Epimerase_deHydtase"/>
</dbReference>
<name>A0A402CSJ5_9BACT</name>
<dbReference type="Gene3D" id="3.90.25.10">
    <property type="entry name" value="UDP-galactose 4-epimerase, domain 1"/>
    <property type="match status" value="1"/>
</dbReference>
<sequence>MIVVTGAAGFIGSVVVSALNAAGHEDLLLVDTLGSEGKFKNLRAKAYRDIIDPIAFLEALPEIAEEIDAIVHLGAITDTSAPDADAMLDSNTHYTQLLAQIALENDIRFIYASSASVYGDGALGFSDDDALTPSFKPLNPYAFSKWLFDAMAIRHGWTDKIVGLRFFNVFGPNEYHKARMASVIWHAYRQVQETGKIKLFQSHKAEYADGAQERDFIHVDDLSKVILFFLEHPEANGIFNLGTGKARSFNDLAAAIFQSLGKEPQIEYIPTPENIRNAYQYFTEADLTKLRAAGYDEEFLSLEEGVDRYIQGYLVKDDPYV</sequence>
<dbReference type="HAMAP" id="MF_01601">
    <property type="entry name" value="Heptose_epimerase"/>
    <property type="match status" value="1"/>
</dbReference>
<comment type="domain">
    <text evidence="4">Contains a large N-terminal NADP-binding domain, and a smaller C-terminal substrate-binding domain.</text>
</comment>
<dbReference type="Pfam" id="PF01370">
    <property type="entry name" value="Epimerase"/>
    <property type="match status" value="1"/>
</dbReference>
<comment type="catalytic activity">
    <reaction evidence="4">
        <text>ADP-D-glycero-beta-D-manno-heptose = ADP-L-glycero-beta-D-manno-heptose</text>
        <dbReference type="Rhea" id="RHEA:17577"/>
        <dbReference type="ChEBI" id="CHEBI:59967"/>
        <dbReference type="ChEBI" id="CHEBI:61506"/>
        <dbReference type="EC" id="5.1.3.20"/>
    </reaction>
</comment>
<feature type="binding site" evidence="4">
    <location>
        <position position="145"/>
    </location>
    <ligand>
        <name>NADP(+)</name>
        <dbReference type="ChEBI" id="CHEBI:58349"/>
    </ligand>
</feature>
<dbReference type="GO" id="GO:0005975">
    <property type="term" value="P:carbohydrate metabolic process"/>
    <property type="evidence" value="ECO:0007669"/>
    <property type="project" value="UniProtKB-UniRule"/>
</dbReference>
<feature type="binding site" evidence="4">
    <location>
        <begin position="73"/>
        <end position="77"/>
    </location>
    <ligand>
        <name>NADP(+)</name>
        <dbReference type="ChEBI" id="CHEBI:58349"/>
    </ligand>
</feature>
<comment type="cofactor">
    <cofactor evidence="4">
        <name>NADP(+)</name>
        <dbReference type="ChEBI" id="CHEBI:58349"/>
    </cofactor>
    <text evidence="4">Binds 1 NADP(+) per subunit.</text>
</comment>
<dbReference type="EMBL" id="AP025739">
    <property type="protein sequence ID" value="BDI31058.1"/>
    <property type="molecule type" value="Genomic_DNA"/>
</dbReference>
<reference evidence="5 6" key="1">
    <citation type="journal article" date="2019" name="Int. J. Syst. Evol. Microbiol.">
        <title>Capsulimonas corticalis gen. nov., sp. nov., an aerobic capsulated bacterium, of a novel bacterial order, Capsulimonadales ord. nov., of the class Armatimonadia of the phylum Armatimonadetes.</title>
        <authorList>
            <person name="Li J."/>
            <person name="Kudo C."/>
            <person name="Tonouchi A."/>
        </authorList>
    </citation>
    <scope>NUCLEOTIDE SEQUENCE [LARGE SCALE GENOMIC DNA]</scope>
    <source>
        <strain evidence="5 6">AX-7</strain>
    </source>
</reference>
<organism evidence="5 6">
    <name type="scientific">Capsulimonas corticalis</name>
    <dbReference type="NCBI Taxonomy" id="2219043"/>
    <lineage>
        <taxon>Bacteria</taxon>
        <taxon>Bacillati</taxon>
        <taxon>Armatimonadota</taxon>
        <taxon>Armatimonadia</taxon>
        <taxon>Capsulimonadales</taxon>
        <taxon>Capsulimonadaceae</taxon>
        <taxon>Capsulimonas</taxon>
    </lineage>
</organism>
<dbReference type="PANTHER" id="PTHR43103:SF3">
    <property type="entry name" value="ADP-L-GLYCERO-D-MANNO-HEPTOSE-6-EPIMERASE"/>
    <property type="match status" value="1"/>
</dbReference>
<evidence type="ECO:0000256" key="4">
    <source>
        <dbReference type="HAMAP-Rule" id="MF_01601"/>
    </source>
</evidence>
<dbReference type="Gene3D" id="3.40.50.720">
    <property type="entry name" value="NAD(P)-binding Rossmann-like Domain"/>
    <property type="match status" value="1"/>
</dbReference>
<keyword evidence="6" id="KW-1185">Reference proteome</keyword>
<feature type="binding site" evidence="4">
    <location>
        <begin position="10"/>
        <end position="11"/>
    </location>
    <ligand>
        <name>NADP(+)</name>
        <dbReference type="ChEBI" id="CHEBI:58349"/>
    </ligand>
</feature>
<comment type="caution">
    <text evidence="4">Lacks conserved residue(s) required for the propagation of feature annotation.</text>
</comment>
<feature type="binding site" evidence="4">
    <location>
        <position position="179"/>
    </location>
    <ligand>
        <name>substrate</name>
    </ligand>
</feature>
<feature type="binding site" evidence="4">
    <location>
        <position position="177"/>
    </location>
    <ligand>
        <name>NADP(+)</name>
        <dbReference type="ChEBI" id="CHEBI:58349"/>
    </ligand>
</feature>
<feature type="binding site" evidence="4">
    <location>
        <position position="38"/>
    </location>
    <ligand>
        <name>NADP(+)</name>
        <dbReference type="ChEBI" id="CHEBI:58349"/>
    </ligand>
</feature>
<dbReference type="OrthoDB" id="9811743at2"/>
<feature type="binding site" evidence="4">
    <location>
        <position position="214"/>
    </location>
    <ligand>
        <name>substrate</name>
    </ligand>
</feature>
<dbReference type="GO" id="GO:0008712">
    <property type="term" value="F:ADP-glyceromanno-heptose 6-epimerase activity"/>
    <property type="evidence" value="ECO:0007669"/>
    <property type="project" value="UniProtKB-UniRule"/>
</dbReference>
<dbReference type="EC" id="5.1.3.20" evidence="4"/>
<gene>
    <name evidence="5" type="primary">rfaD</name>
    <name evidence="4" type="synonym">hldD</name>
    <name evidence="5" type="ORF">CCAX7_31090</name>
</gene>
<keyword evidence="2 4" id="KW-0413">Isomerase</keyword>
<comment type="pathway">
    <text evidence="4">Nucleotide-sugar biosynthesis; ADP-L-glycero-beta-D-manno-heptose biosynthesis; ADP-L-glycero-beta-D-manno-heptose from D-glycero-beta-D-manno-heptose 7-phosphate: step 4/4.</text>
</comment>
<dbReference type="AlphaFoldDB" id="A0A402CSJ5"/>
<comment type="similarity">
    <text evidence="4">Belongs to the NAD(P)-dependent epimerase/dehydratase family. HldD subfamily.</text>
</comment>
<evidence type="ECO:0000256" key="2">
    <source>
        <dbReference type="ARBA" id="ARBA00023235"/>
    </source>
</evidence>
<dbReference type="GO" id="GO:0050661">
    <property type="term" value="F:NADP binding"/>
    <property type="evidence" value="ECO:0007669"/>
    <property type="project" value="InterPro"/>
</dbReference>
<dbReference type="GO" id="GO:0097171">
    <property type="term" value="P:ADP-L-glycero-beta-D-manno-heptose biosynthetic process"/>
    <property type="evidence" value="ECO:0007669"/>
    <property type="project" value="UniProtKB-UniPathway"/>
</dbReference>
<keyword evidence="3 4" id="KW-0119">Carbohydrate metabolism</keyword>
<dbReference type="KEGG" id="ccot:CCAX7_31090"/>